<protein>
    <recommendedName>
        <fullName evidence="5">DFP2-like protein</fullName>
    </recommendedName>
</protein>
<comment type="caution">
    <text evidence="3">The sequence shown here is derived from an EMBL/GenBank/DDBJ whole genome shotgun (WGS) entry which is preliminary data.</text>
</comment>
<reference evidence="3 4" key="1">
    <citation type="submission" date="2017-03" db="EMBL/GenBank/DDBJ databases">
        <title>Genome Survey of Euroglyphus maynei.</title>
        <authorList>
            <person name="Arlian L.G."/>
            <person name="Morgan M.S."/>
            <person name="Rider S.D."/>
        </authorList>
    </citation>
    <scope>NUCLEOTIDE SEQUENCE [LARGE SCALE GENOMIC DNA]</scope>
    <source>
        <strain evidence="3">Arlian Lab</strain>
        <tissue evidence="3">Whole body</tissue>
    </source>
</reference>
<feature type="non-terminal residue" evidence="3">
    <location>
        <position position="161"/>
    </location>
</feature>
<feature type="signal peptide" evidence="2">
    <location>
        <begin position="1"/>
        <end position="21"/>
    </location>
</feature>
<feature type="region of interest" description="Disordered" evidence="1">
    <location>
        <begin position="126"/>
        <end position="161"/>
    </location>
</feature>
<organism evidence="3 4">
    <name type="scientific">Euroglyphus maynei</name>
    <name type="common">Mayne's house dust mite</name>
    <dbReference type="NCBI Taxonomy" id="6958"/>
    <lineage>
        <taxon>Eukaryota</taxon>
        <taxon>Metazoa</taxon>
        <taxon>Ecdysozoa</taxon>
        <taxon>Arthropoda</taxon>
        <taxon>Chelicerata</taxon>
        <taxon>Arachnida</taxon>
        <taxon>Acari</taxon>
        <taxon>Acariformes</taxon>
        <taxon>Sarcoptiformes</taxon>
        <taxon>Astigmata</taxon>
        <taxon>Psoroptidia</taxon>
        <taxon>Analgoidea</taxon>
        <taxon>Pyroglyphidae</taxon>
        <taxon>Pyroglyphinae</taxon>
        <taxon>Euroglyphus</taxon>
    </lineage>
</organism>
<accession>A0A1Y3BAU9</accession>
<keyword evidence="2" id="KW-0732">Signal</keyword>
<dbReference type="Proteomes" id="UP000194236">
    <property type="component" value="Unassembled WGS sequence"/>
</dbReference>
<gene>
    <name evidence="3" type="ORF">BLA29_004086</name>
</gene>
<dbReference type="AlphaFoldDB" id="A0A1Y3BAU9"/>
<keyword evidence="4" id="KW-1185">Reference proteome</keyword>
<dbReference type="OrthoDB" id="10571503at2759"/>
<sequence length="161" mass="18385">MMLPKQTVVTILVILARFSIADELKRNEDEWWKNNEIERVERQALQEGQIVQLNQFEDQDEGHTLAQVINDKARPEFISISTNQIRPDQPFQKPSVSGSHEISPSTQLRPEGDDILLIAVNEKDEQPNVLNVPNIEQQKDIIDEEETPTYSIHPFGSGQTS</sequence>
<evidence type="ECO:0000256" key="1">
    <source>
        <dbReference type="SAM" id="MobiDB-lite"/>
    </source>
</evidence>
<evidence type="ECO:0000313" key="3">
    <source>
        <dbReference type="EMBL" id="OTF77992.1"/>
    </source>
</evidence>
<proteinExistence type="predicted"/>
<evidence type="ECO:0000256" key="2">
    <source>
        <dbReference type="SAM" id="SignalP"/>
    </source>
</evidence>
<evidence type="ECO:0000313" key="4">
    <source>
        <dbReference type="Proteomes" id="UP000194236"/>
    </source>
</evidence>
<name>A0A1Y3BAU9_EURMA</name>
<feature type="compositionally biased region" description="Polar residues" evidence="1">
    <location>
        <begin position="86"/>
        <end position="108"/>
    </location>
</feature>
<feature type="region of interest" description="Disordered" evidence="1">
    <location>
        <begin position="86"/>
        <end position="110"/>
    </location>
</feature>
<evidence type="ECO:0008006" key="5">
    <source>
        <dbReference type="Google" id="ProtNLM"/>
    </source>
</evidence>
<feature type="chain" id="PRO_5012711663" description="DFP2-like protein" evidence="2">
    <location>
        <begin position="22"/>
        <end position="161"/>
    </location>
</feature>
<dbReference type="EMBL" id="MUJZ01030007">
    <property type="protein sequence ID" value="OTF77992.1"/>
    <property type="molecule type" value="Genomic_DNA"/>
</dbReference>